<protein>
    <submittedName>
        <fullName evidence="2">Uncharacterized protein</fullName>
    </submittedName>
</protein>
<gene>
    <name evidence="2" type="ORF">GCM10010094_94780</name>
</gene>
<feature type="chain" id="PRO_5039050388" evidence="1">
    <location>
        <begin position="25"/>
        <end position="124"/>
    </location>
</feature>
<evidence type="ECO:0000256" key="1">
    <source>
        <dbReference type="SAM" id="SignalP"/>
    </source>
</evidence>
<organism evidence="2 3">
    <name type="scientific">Streptomyces flaveus</name>
    <dbReference type="NCBI Taxonomy" id="66370"/>
    <lineage>
        <taxon>Bacteria</taxon>
        <taxon>Bacillati</taxon>
        <taxon>Actinomycetota</taxon>
        <taxon>Actinomycetes</taxon>
        <taxon>Kitasatosporales</taxon>
        <taxon>Streptomycetaceae</taxon>
        <taxon>Streptomyces</taxon>
        <taxon>Streptomyces aurantiacus group</taxon>
    </lineage>
</organism>
<dbReference type="AlphaFoldDB" id="A0A917RQN3"/>
<dbReference type="EMBL" id="BMPQ01000072">
    <property type="protein sequence ID" value="GGL18728.1"/>
    <property type="molecule type" value="Genomic_DNA"/>
</dbReference>
<evidence type="ECO:0000313" key="2">
    <source>
        <dbReference type="EMBL" id="GGL18728.1"/>
    </source>
</evidence>
<proteinExistence type="predicted"/>
<reference evidence="2" key="2">
    <citation type="submission" date="2020-09" db="EMBL/GenBank/DDBJ databases">
        <authorList>
            <person name="Sun Q."/>
            <person name="Ohkuma M."/>
        </authorList>
    </citation>
    <scope>NUCLEOTIDE SEQUENCE</scope>
    <source>
        <strain evidence="2">JCM 3035</strain>
    </source>
</reference>
<comment type="caution">
    <text evidence="2">The sequence shown here is derived from an EMBL/GenBank/DDBJ whole genome shotgun (WGS) entry which is preliminary data.</text>
</comment>
<feature type="signal peptide" evidence="1">
    <location>
        <begin position="1"/>
        <end position="24"/>
    </location>
</feature>
<evidence type="ECO:0000313" key="3">
    <source>
        <dbReference type="Proteomes" id="UP000637788"/>
    </source>
</evidence>
<name>A0A917RQN3_9ACTN</name>
<accession>A0A917RQN3</accession>
<dbReference type="Proteomes" id="UP000637788">
    <property type="component" value="Unassembled WGS sequence"/>
</dbReference>
<keyword evidence="3" id="KW-1185">Reference proteome</keyword>
<sequence>MAEFNNLLRSRVLKVGASAGLALAATLTVGGSSYAAVDAQKGASQASVEIAVQASVPRFITGYSLHCSEEMAKDSITGPEADNVVATKYSSARYDRNKKTWKYTGSRVVVVLNNNGYCVTAWRR</sequence>
<keyword evidence="1" id="KW-0732">Signal</keyword>
<reference evidence="2" key="1">
    <citation type="journal article" date="2014" name="Int. J. Syst. Evol. Microbiol.">
        <title>Complete genome sequence of Corynebacterium casei LMG S-19264T (=DSM 44701T), isolated from a smear-ripened cheese.</title>
        <authorList>
            <consortium name="US DOE Joint Genome Institute (JGI-PGF)"/>
            <person name="Walter F."/>
            <person name="Albersmeier A."/>
            <person name="Kalinowski J."/>
            <person name="Ruckert C."/>
        </authorList>
    </citation>
    <scope>NUCLEOTIDE SEQUENCE</scope>
    <source>
        <strain evidence="2">JCM 3035</strain>
    </source>
</reference>